<evidence type="ECO:0000313" key="1">
    <source>
        <dbReference type="EMBL" id="QWW81376.1"/>
    </source>
</evidence>
<dbReference type="SUPFAM" id="SSF49899">
    <property type="entry name" value="Concanavalin A-like lectins/glucanases"/>
    <property type="match status" value="1"/>
</dbReference>
<dbReference type="EMBL" id="CP076838">
    <property type="protein sequence ID" value="QWW81376.1"/>
    <property type="molecule type" value="Genomic_DNA"/>
</dbReference>
<dbReference type="Pfam" id="PF07081">
    <property type="entry name" value="DUF1349"/>
    <property type="match status" value="1"/>
</dbReference>
<name>A0ABX8K2U0_9ENTR</name>
<dbReference type="PIRSF" id="PIRSF022704">
    <property type="entry name" value="UCP022704"/>
    <property type="match status" value="1"/>
</dbReference>
<dbReference type="Gene3D" id="2.60.120.200">
    <property type="match status" value="1"/>
</dbReference>
<dbReference type="InterPro" id="IPR013320">
    <property type="entry name" value="ConA-like_dom_sf"/>
</dbReference>
<proteinExistence type="predicted"/>
<dbReference type="Proteomes" id="UP000683497">
    <property type="component" value="Chromosome"/>
</dbReference>
<gene>
    <name evidence="1" type="ORF">KQ929_09325</name>
</gene>
<sequence length="198" mass="22294">MQSIESLSAPGGVWINPPVEHHLDGETLRLTSDANTDFWQGTWYGFHRHSGHAFGFYLSEDFTVQVKIEGEFSRLYDQAGLFIYESETCWVKAGIEFNDAQPAIGSVVTRGTSDWSTGLFPGDPTTFWMRATVQNEALRIQYSTDGQTWPLLRLCPWPRGRKQFVGVMVCTPERAGLEVMFSDFRLGPPNGKALHDLT</sequence>
<reference evidence="1 2" key="1">
    <citation type="submission" date="2021-06" db="EMBL/GenBank/DDBJ databases">
        <title>Leclercia pneumoniae sp. nov.</title>
        <authorList>
            <person name="Hoenemann M."/>
            <person name="Viehweger A."/>
            <person name="Dietze N."/>
        </authorList>
    </citation>
    <scope>NUCLEOTIDE SEQUENCE [LARGE SCALE GENOMIC DNA]</scope>
    <source>
        <strain evidence="2">49125</strain>
    </source>
</reference>
<dbReference type="InterPro" id="IPR009784">
    <property type="entry name" value="DUF1349"/>
</dbReference>
<dbReference type="PANTHER" id="PTHR35332">
    <property type="entry name" value="REGULATION OF ENOLASE PROTEIN 1"/>
    <property type="match status" value="1"/>
</dbReference>
<dbReference type="RefSeq" id="WP_207291803.1">
    <property type="nucleotide sequence ID" value="NZ_CP071383.1"/>
</dbReference>
<evidence type="ECO:0000313" key="2">
    <source>
        <dbReference type="Proteomes" id="UP000683497"/>
    </source>
</evidence>
<accession>A0ABX8K2U0</accession>
<dbReference type="InterPro" id="IPR015987">
    <property type="entry name" value="UCP022704"/>
</dbReference>
<organism evidence="1 2">
    <name type="scientific">Leclercia pneumoniae</name>
    <dbReference type="NCBI Taxonomy" id="2815358"/>
    <lineage>
        <taxon>Bacteria</taxon>
        <taxon>Pseudomonadati</taxon>
        <taxon>Pseudomonadota</taxon>
        <taxon>Gammaproteobacteria</taxon>
        <taxon>Enterobacterales</taxon>
        <taxon>Enterobacteriaceae</taxon>
        <taxon>Leclercia</taxon>
    </lineage>
</organism>
<dbReference type="PANTHER" id="PTHR35332:SF2">
    <property type="entry name" value="REGULATION OF ENOLASE PROTEIN 1"/>
    <property type="match status" value="1"/>
</dbReference>
<keyword evidence="2" id="KW-1185">Reference proteome</keyword>
<protein>
    <submittedName>
        <fullName evidence="1">DUF1349 domain-containing protein</fullName>
    </submittedName>
</protein>